<evidence type="ECO:0000313" key="3">
    <source>
        <dbReference type="EMBL" id="MCI4683243.1"/>
    </source>
</evidence>
<dbReference type="InterPro" id="IPR010131">
    <property type="entry name" value="MdtP/NodT-like"/>
</dbReference>
<sequence>MAGFSFRSRALKILPALSAPVILAACSVGPDYVRPTAPVPAKFKESKDWRPARPRDGADRGAWWTVYRDAELNRLLPQVAVTNQNVAASLASYEQARAVIRETQASLLPAINGQYPVTRSGEGSGVLSSGGSGTTSLGTNTSHAFARTLFYPQGTVGWTIDIWGKIGRQVEGNVALAQADSALLANATLSAQAQLAIAYFNLRYQDSLKDLLNRTVKIYQETEKITRNQYNSGTVSKADLITAQTQVLNTQAQAIATDVLRQQYEHAIAALVGRPPSELTIRRGALARMPPATPPGLPSTLLERRPDIAAAERAIAEQNALVGVAVGAYYPTITLSAAGGFEGANAFPFLAAYQVWSLGAAAADPLFDGGLRAAQVDAAKAAWRQSVANYRQTVLTAFQQVEDQLVALRVYAKELRVREKARDAAAEAVRVYLNQYRAGTVAFTTVVVAEATLLADEESVLATRQALFTANVTLIEALGGGYDAESLAAEKAPPLIEAAARSLPAPPP</sequence>
<dbReference type="PANTHER" id="PTHR30203:SF33">
    <property type="entry name" value="BLR4455 PROTEIN"/>
    <property type="match status" value="1"/>
</dbReference>
<organism evidence="3 4">
    <name type="scientific">Candidatus Rhodoblastus alkanivorans</name>
    <dbReference type="NCBI Taxonomy" id="2954117"/>
    <lineage>
        <taxon>Bacteria</taxon>
        <taxon>Pseudomonadati</taxon>
        <taxon>Pseudomonadota</taxon>
        <taxon>Alphaproteobacteria</taxon>
        <taxon>Hyphomicrobiales</taxon>
        <taxon>Rhodoblastaceae</taxon>
        <taxon>Rhodoblastus</taxon>
    </lineage>
</organism>
<reference evidence="3" key="1">
    <citation type="journal article" date="2022" name="ISME J.">
        <title>Identification of active gaseous-alkane degraders at natural gas seeps.</title>
        <authorList>
            <person name="Farhan Ul Haque M."/>
            <person name="Hernandez M."/>
            <person name="Crombie A.T."/>
            <person name="Murrell J.C."/>
        </authorList>
    </citation>
    <scope>NUCLEOTIDE SEQUENCE</scope>
    <source>
        <strain evidence="3">PC2</strain>
    </source>
</reference>
<dbReference type="RefSeq" id="WP_243067205.1">
    <property type="nucleotide sequence ID" value="NZ_JAIVFK010000028.1"/>
</dbReference>
<dbReference type="Gene3D" id="2.20.200.10">
    <property type="entry name" value="Outer membrane efflux proteins (OEP)"/>
    <property type="match status" value="1"/>
</dbReference>
<gene>
    <name evidence="3" type="ORF">K2U94_10755</name>
</gene>
<dbReference type="InterPro" id="IPR003423">
    <property type="entry name" value="OMP_efflux"/>
</dbReference>
<dbReference type="PROSITE" id="PS51257">
    <property type="entry name" value="PROKAR_LIPOPROTEIN"/>
    <property type="match status" value="1"/>
</dbReference>
<evidence type="ECO:0000256" key="2">
    <source>
        <dbReference type="RuleBase" id="RU362097"/>
    </source>
</evidence>
<evidence type="ECO:0000256" key="1">
    <source>
        <dbReference type="ARBA" id="ARBA00007613"/>
    </source>
</evidence>
<name>A0ABS9Z6G8_9HYPH</name>
<evidence type="ECO:0000313" key="4">
    <source>
        <dbReference type="Proteomes" id="UP001139104"/>
    </source>
</evidence>
<keyword evidence="2" id="KW-0472">Membrane</keyword>
<dbReference type="Gene3D" id="1.20.1600.10">
    <property type="entry name" value="Outer membrane efflux proteins (OEP)"/>
    <property type="match status" value="1"/>
</dbReference>
<keyword evidence="2" id="KW-0449">Lipoprotein</keyword>
<dbReference type="PANTHER" id="PTHR30203">
    <property type="entry name" value="OUTER MEMBRANE CATION EFFLUX PROTEIN"/>
    <property type="match status" value="1"/>
</dbReference>
<comment type="caution">
    <text evidence="3">The sequence shown here is derived from an EMBL/GenBank/DDBJ whole genome shotgun (WGS) entry which is preliminary data.</text>
</comment>
<dbReference type="Proteomes" id="UP001139104">
    <property type="component" value="Unassembled WGS sequence"/>
</dbReference>
<feature type="chain" id="PRO_5044960663" evidence="2">
    <location>
        <begin position="25"/>
        <end position="508"/>
    </location>
</feature>
<comment type="similarity">
    <text evidence="1 2">Belongs to the outer membrane factor (OMF) (TC 1.B.17) family.</text>
</comment>
<feature type="signal peptide" evidence="2">
    <location>
        <begin position="1"/>
        <end position="24"/>
    </location>
</feature>
<dbReference type="NCBIfam" id="TIGR01845">
    <property type="entry name" value="outer_NodT"/>
    <property type="match status" value="1"/>
</dbReference>
<keyword evidence="2" id="KW-0564">Palmitate</keyword>
<comment type="subcellular location">
    <subcellularLocation>
        <location evidence="2">Cell membrane</location>
        <topology evidence="2">Lipid-anchor</topology>
    </subcellularLocation>
</comment>
<accession>A0ABS9Z6G8</accession>
<keyword evidence="2" id="KW-0732">Signal</keyword>
<keyword evidence="2" id="KW-1134">Transmembrane beta strand</keyword>
<protein>
    <submittedName>
        <fullName evidence="3">Efflux transporter outer membrane subunit</fullName>
    </submittedName>
</protein>
<dbReference type="Pfam" id="PF02321">
    <property type="entry name" value="OEP"/>
    <property type="match status" value="2"/>
</dbReference>
<dbReference type="SUPFAM" id="SSF56954">
    <property type="entry name" value="Outer membrane efflux proteins (OEP)"/>
    <property type="match status" value="1"/>
</dbReference>
<keyword evidence="2" id="KW-0812">Transmembrane</keyword>
<keyword evidence="4" id="KW-1185">Reference proteome</keyword>
<dbReference type="EMBL" id="JAIVFP010000001">
    <property type="protein sequence ID" value="MCI4683243.1"/>
    <property type="molecule type" value="Genomic_DNA"/>
</dbReference>
<proteinExistence type="inferred from homology"/>